<comment type="caution">
    <text evidence="2">The sequence shown here is derived from an EMBL/GenBank/DDBJ whole genome shotgun (WGS) entry which is preliminary data.</text>
</comment>
<keyword evidence="3" id="KW-1185">Reference proteome</keyword>
<dbReference type="EMBL" id="MU854767">
    <property type="protein sequence ID" value="KAK4031545.1"/>
    <property type="molecule type" value="Genomic_DNA"/>
</dbReference>
<feature type="region of interest" description="Disordered" evidence="1">
    <location>
        <begin position="234"/>
        <end position="270"/>
    </location>
</feature>
<gene>
    <name evidence="2" type="ORF">C8A01DRAFT_42004</name>
</gene>
<protein>
    <submittedName>
        <fullName evidence="2">Uncharacterized protein</fullName>
    </submittedName>
</protein>
<evidence type="ECO:0000313" key="2">
    <source>
        <dbReference type="EMBL" id="KAK4031545.1"/>
    </source>
</evidence>
<proteinExistence type="predicted"/>
<dbReference type="AlphaFoldDB" id="A0AAN6SLJ1"/>
<name>A0AAN6SLJ1_9PEZI</name>
<reference evidence="3" key="1">
    <citation type="journal article" date="2023" name="Mol. Phylogenet. Evol.">
        <title>Genome-scale phylogeny and comparative genomics of the fungal order Sordariales.</title>
        <authorList>
            <person name="Hensen N."/>
            <person name="Bonometti L."/>
            <person name="Westerberg I."/>
            <person name="Brannstrom I.O."/>
            <person name="Guillou S."/>
            <person name="Cros-Aarteil S."/>
            <person name="Calhoun S."/>
            <person name="Haridas S."/>
            <person name="Kuo A."/>
            <person name="Mondo S."/>
            <person name="Pangilinan J."/>
            <person name="Riley R."/>
            <person name="LaButti K."/>
            <person name="Andreopoulos B."/>
            <person name="Lipzen A."/>
            <person name="Chen C."/>
            <person name="Yan M."/>
            <person name="Daum C."/>
            <person name="Ng V."/>
            <person name="Clum A."/>
            <person name="Steindorff A."/>
            <person name="Ohm R.A."/>
            <person name="Martin F."/>
            <person name="Silar P."/>
            <person name="Natvig D.O."/>
            <person name="Lalanne C."/>
            <person name="Gautier V."/>
            <person name="Ament-Velasquez S.L."/>
            <person name="Kruys A."/>
            <person name="Hutchinson M.I."/>
            <person name="Powell A.J."/>
            <person name="Barry K."/>
            <person name="Miller A.N."/>
            <person name="Grigoriev I.V."/>
            <person name="Debuchy R."/>
            <person name="Gladieux P."/>
            <person name="Hiltunen Thoren M."/>
            <person name="Johannesson H."/>
        </authorList>
    </citation>
    <scope>NUCLEOTIDE SEQUENCE [LARGE SCALE GENOMIC DNA]</scope>
    <source>
        <strain evidence="3">CBS 284.82</strain>
    </source>
</reference>
<accession>A0AAN6SLJ1</accession>
<sequence>MILTMAMLLSGVAGQEPDPNKVPIFAYPPDGSNNIYNKMDTVMVTYTCFYDTAVLWTFCEPGVGRLIYQQKAPGNTATVPILLNFTSATPCWFNVRTGEDGIDGMNSATFNLIGEERSGGPMVFGLEADSQTSSTSTTSTASSSTSLSSSSGTIGGSPAAATTNDSGSSSSNGSSAPDPDPTATDDASLSGEERGSAGLSAGASAGIGIGAAIGTIAVAGAAAAAARAEMPETGANGWSRYFPDTQKSDHGAELSAVGTPEAPGYHEMSA</sequence>
<evidence type="ECO:0000313" key="3">
    <source>
        <dbReference type="Proteomes" id="UP001303115"/>
    </source>
</evidence>
<evidence type="ECO:0000256" key="1">
    <source>
        <dbReference type="SAM" id="MobiDB-lite"/>
    </source>
</evidence>
<dbReference type="Proteomes" id="UP001303115">
    <property type="component" value="Unassembled WGS sequence"/>
</dbReference>
<organism evidence="2 3">
    <name type="scientific">Parachaetomium inaequale</name>
    <dbReference type="NCBI Taxonomy" id="2588326"/>
    <lineage>
        <taxon>Eukaryota</taxon>
        <taxon>Fungi</taxon>
        <taxon>Dikarya</taxon>
        <taxon>Ascomycota</taxon>
        <taxon>Pezizomycotina</taxon>
        <taxon>Sordariomycetes</taxon>
        <taxon>Sordariomycetidae</taxon>
        <taxon>Sordariales</taxon>
        <taxon>Chaetomiaceae</taxon>
        <taxon>Parachaetomium</taxon>
    </lineage>
</organism>
<feature type="region of interest" description="Disordered" evidence="1">
    <location>
        <begin position="121"/>
        <end position="198"/>
    </location>
</feature>
<feature type="compositionally biased region" description="Low complexity" evidence="1">
    <location>
        <begin position="130"/>
        <end position="198"/>
    </location>
</feature>